<dbReference type="SUPFAM" id="SSF55957">
    <property type="entry name" value="Phosphoglucomutase, C-terminal domain"/>
    <property type="match status" value="1"/>
</dbReference>
<name>C8PQI0_9SPIR</name>
<reference evidence="3 4" key="1">
    <citation type="submission" date="2009-07" db="EMBL/GenBank/DDBJ databases">
        <authorList>
            <person name="Madupu R."/>
            <person name="Sebastian Y."/>
            <person name="Durkin A.S."/>
            <person name="Torralba M."/>
            <person name="Methe B."/>
            <person name="Sutton G.G."/>
            <person name="Strausberg R.L."/>
            <person name="Nelson K.E."/>
        </authorList>
    </citation>
    <scope>NUCLEOTIDE SEQUENCE [LARGE SCALE GENOMIC DNA]</scope>
    <source>
        <strain evidence="3 4">ATCC 35580</strain>
    </source>
</reference>
<comment type="caution">
    <text evidence="3">The sequence shown here is derived from an EMBL/GenBank/DDBJ whole genome shotgun (WGS) entry which is preliminary data.</text>
</comment>
<dbReference type="RefSeq" id="WP_006188835.1">
    <property type="nucleotide sequence ID" value="NZ_ACYH01000037.1"/>
</dbReference>
<comment type="similarity">
    <text evidence="1">Belongs to the phosphohexose mutase family.</text>
</comment>
<evidence type="ECO:0000259" key="2">
    <source>
        <dbReference type="Pfam" id="PF02878"/>
    </source>
</evidence>
<dbReference type="GO" id="GO:0016868">
    <property type="term" value="F:intramolecular phosphotransferase activity"/>
    <property type="evidence" value="ECO:0007669"/>
    <property type="project" value="InterPro"/>
</dbReference>
<dbReference type="AlphaFoldDB" id="C8PQI0"/>
<dbReference type="eggNOG" id="COG1109">
    <property type="taxonomic scope" value="Bacteria"/>
</dbReference>
<dbReference type="InterPro" id="IPR005844">
    <property type="entry name" value="A-D-PHexomutase_a/b/a-I"/>
</dbReference>
<proteinExistence type="inferred from homology"/>
<dbReference type="SUPFAM" id="SSF53738">
    <property type="entry name" value="Phosphoglucomutase, first 3 domains"/>
    <property type="match status" value="1"/>
</dbReference>
<protein>
    <submittedName>
        <fullName evidence="3">Phosphoglucomutase/phosphomannomutase, alpha/beta/alpha domain I</fullName>
    </submittedName>
</protein>
<accession>C8PQI0</accession>
<evidence type="ECO:0000256" key="1">
    <source>
        <dbReference type="ARBA" id="ARBA00010231"/>
    </source>
</evidence>
<dbReference type="Proteomes" id="UP000004509">
    <property type="component" value="Unassembled WGS sequence"/>
</dbReference>
<dbReference type="InterPro" id="IPR036900">
    <property type="entry name" value="A-D-PHexomutase_C_sf"/>
</dbReference>
<dbReference type="EMBL" id="ACYH01000037">
    <property type="protein sequence ID" value="EEV20335.1"/>
    <property type="molecule type" value="Genomic_DNA"/>
</dbReference>
<evidence type="ECO:0000313" key="3">
    <source>
        <dbReference type="EMBL" id="EEV20335.1"/>
    </source>
</evidence>
<evidence type="ECO:0000313" key="4">
    <source>
        <dbReference type="Proteomes" id="UP000004509"/>
    </source>
</evidence>
<dbReference type="InterPro" id="IPR016055">
    <property type="entry name" value="A-D-PHexomutase_a/b/a-I/II/III"/>
</dbReference>
<dbReference type="Pfam" id="PF02878">
    <property type="entry name" value="PGM_PMM_I"/>
    <property type="match status" value="1"/>
</dbReference>
<dbReference type="Gene3D" id="3.40.120.10">
    <property type="entry name" value="Alpha-D-Glucose-1,6-Bisphosphate, subunit A, domain 3"/>
    <property type="match status" value="3"/>
</dbReference>
<organism evidence="3 4">
    <name type="scientific">Treponema vincentii ATCC 35580</name>
    <dbReference type="NCBI Taxonomy" id="596324"/>
    <lineage>
        <taxon>Bacteria</taxon>
        <taxon>Pseudomonadati</taxon>
        <taxon>Spirochaetota</taxon>
        <taxon>Spirochaetia</taxon>
        <taxon>Spirochaetales</taxon>
        <taxon>Treponemataceae</taxon>
        <taxon>Treponema</taxon>
    </lineage>
</organism>
<feature type="domain" description="Alpha-D-phosphohexomutase alpha/beta/alpha" evidence="2">
    <location>
        <begin position="105"/>
        <end position="180"/>
    </location>
</feature>
<dbReference type="OrthoDB" id="9806956at2"/>
<dbReference type="GO" id="GO:0005975">
    <property type="term" value="P:carbohydrate metabolic process"/>
    <property type="evidence" value="ECO:0007669"/>
    <property type="project" value="InterPro"/>
</dbReference>
<dbReference type="STRING" id="596324.TREVI0001_2084"/>
<sequence>MNTAYPELQQAFEKMILSASGWRKVFAQSGNENDGTPEISAADRDIVFLAAQSFVEFLHAEFPAIRTVIVARDSRPTGAALLKEAVTAFAAPAATGSVAPKAAAAGNTSAAAGSTAITIQSAGITAAPEIMAYARTIGAAFMYISASHNPIGHNGFKFGLDSGGVLDGNQSARLIALFTQKCEAARPDTVNLLRKDADPAQLRTVFESEAAHKQAALTAYKNFLREVIADSQDTAEQARFFASLKQQCAALAEAGKPFTLVADFNGSARAASVDRTFFEQLDMQLTGIAEKAGTIVHGIIPEGDNLATCAAKLEELHWSNPAQAENTLFGYMPDCDGDRGNIIYWDEVQQKALILEAQEVFALSVIAELSYLHYSGNISAPLAVTVNGPTSLRINEIAKALDAEVFYAEVGEANVVNRAEDARRYGYRVRILGEGSNGGNITYPAAVRDPLNTLFAISKLLLIKDKPNTPCPFRIWCEQSGQTAKYRPDFTFADIIATLPCYWTTPTQEERALMHIHTADHTALKSAYQKIFLQEWAKKKQLLKERFGITACKVFSYNRTVCTENLSDFGASAKGGLKIQFYNTNHTPIAFIWMRGSGTEPVFRIMADIKGHNQAAEEYLVQWQGDMVRRADAAVSGKK</sequence>
<gene>
    <name evidence="3" type="ORF">TREVI0001_2084</name>
</gene>